<evidence type="ECO:0000256" key="2">
    <source>
        <dbReference type="SAM" id="MobiDB-lite"/>
    </source>
</evidence>
<feature type="compositionally biased region" description="Low complexity" evidence="2">
    <location>
        <begin position="457"/>
        <end position="471"/>
    </location>
</feature>
<evidence type="ECO:0000256" key="1">
    <source>
        <dbReference type="SAM" id="Coils"/>
    </source>
</evidence>
<organism evidence="3 4">
    <name type="scientific">[Candida] arabinofermentans NRRL YB-2248</name>
    <dbReference type="NCBI Taxonomy" id="983967"/>
    <lineage>
        <taxon>Eukaryota</taxon>
        <taxon>Fungi</taxon>
        <taxon>Dikarya</taxon>
        <taxon>Ascomycota</taxon>
        <taxon>Saccharomycotina</taxon>
        <taxon>Pichiomycetes</taxon>
        <taxon>Pichiales</taxon>
        <taxon>Pichiaceae</taxon>
        <taxon>Ogataea</taxon>
        <taxon>Ogataea/Candida clade</taxon>
    </lineage>
</organism>
<keyword evidence="1" id="KW-0175">Coiled coil</keyword>
<feature type="coiled-coil region" evidence="1">
    <location>
        <begin position="116"/>
        <end position="143"/>
    </location>
</feature>
<dbReference type="EMBL" id="KV453854">
    <property type="protein sequence ID" value="ODV84974.1"/>
    <property type="molecule type" value="Genomic_DNA"/>
</dbReference>
<reference evidence="4" key="1">
    <citation type="submission" date="2016-04" db="EMBL/GenBank/DDBJ databases">
        <title>Comparative genomics of biotechnologically important yeasts.</title>
        <authorList>
            <consortium name="DOE Joint Genome Institute"/>
            <person name="Riley R."/>
            <person name="Haridas S."/>
            <person name="Wolfe K.H."/>
            <person name="Lopes M.R."/>
            <person name="Hittinger C.T."/>
            <person name="Goker M."/>
            <person name="Salamov A."/>
            <person name="Wisecaver J."/>
            <person name="Long T.M."/>
            <person name="Aerts A.L."/>
            <person name="Barry K."/>
            <person name="Choi C."/>
            <person name="Clum A."/>
            <person name="Coughlan A.Y."/>
            <person name="Deshpande S."/>
            <person name="Douglass A.P."/>
            <person name="Hanson S.J."/>
            <person name="Klenk H.-P."/>
            <person name="Labutti K."/>
            <person name="Lapidus A."/>
            <person name="Lindquist E."/>
            <person name="Lipzen A."/>
            <person name="Meier-Kolthoff J.P."/>
            <person name="Ohm R.A."/>
            <person name="Otillar R.P."/>
            <person name="Pangilinan J."/>
            <person name="Peng Y."/>
            <person name="Rokas A."/>
            <person name="Rosa C.A."/>
            <person name="Scheuner C."/>
            <person name="Sibirny A.A."/>
            <person name="Slot J.C."/>
            <person name="Stielow J.B."/>
            <person name="Sun H."/>
            <person name="Kurtzman C.P."/>
            <person name="Blackwell M."/>
            <person name="Grigoriev I.V."/>
            <person name="Jeffries T.W."/>
        </authorList>
    </citation>
    <scope>NUCLEOTIDE SEQUENCE [LARGE SCALE GENOMIC DNA]</scope>
    <source>
        <strain evidence="4">NRRL YB-2248</strain>
    </source>
</reference>
<dbReference type="OrthoDB" id="3993345at2759"/>
<feature type="non-terminal residue" evidence="3">
    <location>
        <position position="1"/>
    </location>
</feature>
<dbReference type="Proteomes" id="UP000094801">
    <property type="component" value="Unassembled WGS sequence"/>
</dbReference>
<proteinExistence type="predicted"/>
<name>A0A1E4SZR1_9ASCO</name>
<dbReference type="AlphaFoldDB" id="A0A1E4SZR1"/>
<protein>
    <submittedName>
        <fullName evidence="3">Uncharacterized protein</fullName>
    </submittedName>
</protein>
<accession>A0A1E4SZR1</accession>
<sequence>ISSIQFTSERLLEREDEIFAFQIERLTEEADSIKASIDNLMTPKIAQFDQMVTEFYANTAKHRNAMKSEISKFEKDMKVNVAALTDSQSKINQIAKRGNKLEKSIDSATEALHERTVGITNQIDELEKNILEYKKEMKKSATDFSKEFRLNKAQIYKSNVMLIDSQILFDAALTKFEVIENSLKYLISQSDNAEKNDQISIEQFEIYSESTDLAFSDLCKKVDKLELRLKRYESLSIENNEKLIQRDTHTNLKLEKHYETHRKWLYLWLSRSFGLLSTIIFQQQPQLFGLSIIQSLRSLDETRDVLEDDCSFIPAFVEDCKKECAALLKDLSIILFESYLMTAETADKVDALEKGKARIRSRITNLFTDFDITLKCSGLDEADLKNLSEIFSLLEARLIKDIESTFHTTNNSFDESIEKFHSLYEALVDEDPAFKTGVVTIDTSSDSSDDGNDQYDTSTRSSSSNSSSMWGVTSDLLIGTSKDGGYKPLRLVEKR</sequence>
<dbReference type="STRING" id="983967.A0A1E4SZR1"/>
<keyword evidence="4" id="KW-1185">Reference proteome</keyword>
<feature type="region of interest" description="Disordered" evidence="2">
    <location>
        <begin position="440"/>
        <end position="471"/>
    </location>
</feature>
<feature type="non-terminal residue" evidence="3">
    <location>
        <position position="495"/>
    </location>
</feature>
<evidence type="ECO:0000313" key="3">
    <source>
        <dbReference type="EMBL" id="ODV84974.1"/>
    </source>
</evidence>
<evidence type="ECO:0000313" key="4">
    <source>
        <dbReference type="Proteomes" id="UP000094801"/>
    </source>
</evidence>
<gene>
    <name evidence="3" type="ORF">CANARDRAFT_185945</name>
</gene>